<dbReference type="RefSeq" id="WP_067752191.1">
    <property type="nucleotide sequence ID" value="NZ_CP015772.1"/>
</dbReference>
<dbReference type="AlphaFoldDB" id="A0A1A9HXT7"/>
<evidence type="ECO:0000313" key="2">
    <source>
        <dbReference type="EMBL" id="ANH80197.1"/>
    </source>
</evidence>
<gene>
    <name evidence="2" type="ORF">A8C56_03665</name>
</gene>
<dbReference type="Pfam" id="PF04993">
    <property type="entry name" value="TfoX_N"/>
    <property type="match status" value="1"/>
</dbReference>
<proteinExistence type="predicted"/>
<protein>
    <recommendedName>
        <fullName evidence="1">TfoX N-terminal domain-containing protein</fullName>
    </recommendedName>
</protein>
<dbReference type="InterPro" id="IPR007076">
    <property type="entry name" value="TfoX_N"/>
</dbReference>
<dbReference type="OrthoDB" id="214902at2"/>
<reference evidence="2 3" key="1">
    <citation type="submission" date="2016-05" db="EMBL/GenBank/DDBJ databases">
        <title>Niabella ginsenosidivorans BS26 whole genome sequencing.</title>
        <authorList>
            <person name="Im W.T."/>
            <person name="Siddiqi M.Z."/>
        </authorList>
    </citation>
    <scope>NUCLEOTIDE SEQUENCE [LARGE SCALE GENOMIC DNA]</scope>
    <source>
        <strain evidence="2 3">BS26</strain>
    </source>
</reference>
<keyword evidence="3" id="KW-1185">Reference proteome</keyword>
<evidence type="ECO:0000259" key="1">
    <source>
        <dbReference type="Pfam" id="PF04993"/>
    </source>
</evidence>
<accession>A0A1A9HXT7</accession>
<dbReference type="SUPFAM" id="SSF159894">
    <property type="entry name" value="YgaC/TfoX-N like"/>
    <property type="match status" value="1"/>
</dbReference>
<dbReference type="Gene3D" id="3.30.1460.30">
    <property type="entry name" value="YgaC/TfoX-N like chaperone"/>
    <property type="match status" value="1"/>
</dbReference>
<feature type="domain" description="TfoX N-terminal" evidence="1">
    <location>
        <begin position="14"/>
        <end position="72"/>
    </location>
</feature>
<dbReference type="KEGG" id="nia:A8C56_03665"/>
<evidence type="ECO:0000313" key="3">
    <source>
        <dbReference type="Proteomes" id="UP000077667"/>
    </source>
</evidence>
<sequence length="87" mass="10109">MAYNERIADKIRQALAPITQVKEQKMFGGLAFMVNGKMCITIGNDQVMCRIDPAMRDQLLRQKDCRTVIMGGREYKGYLGDQWRMYQ</sequence>
<organism evidence="2 3">
    <name type="scientific">Niabella ginsenosidivorans</name>
    <dbReference type="NCBI Taxonomy" id="1176587"/>
    <lineage>
        <taxon>Bacteria</taxon>
        <taxon>Pseudomonadati</taxon>
        <taxon>Bacteroidota</taxon>
        <taxon>Chitinophagia</taxon>
        <taxon>Chitinophagales</taxon>
        <taxon>Chitinophagaceae</taxon>
        <taxon>Niabella</taxon>
    </lineage>
</organism>
<name>A0A1A9HXT7_9BACT</name>
<dbReference type="EMBL" id="CP015772">
    <property type="protein sequence ID" value="ANH80197.1"/>
    <property type="molecule type" value="Genomic_DNA"/>
</dbReference>
<dbReference type="Proteomes" id="UP000077667">
    <property type="component" value="Chromosome"/>
</dbReference>
<dbReference type="STRING" id="1176587.A8C56_03665"/>